<evidence type="ECO:0000256" key="1">
    <source>
        <dbReference type="SAM" id="Phobius"/>
    </source>
</evidence>
<comment type="caution">
    <text evidence="2">The sequence shown here is derived from an EMBL/GenBank/DDBJ whole genome shotgun (WGS) entry which is preliminary data.</text>
</comment>
<dbReference type="EMBL" id="NCKW01001294">
    <property type="protein sequence ID" value="POM79582.1"/>
    <property type="molecule type" value="Genomic_DNA"/>
</dbReference>
<gene>
    <name evidence="2" type="ORF">PHPALM_2705</name>
</gene>
<protein>
    <recommendedName>
        <fullName evidence="4">PiggyBac transposable element-derived protein domain-containing protein</fullName>
    </recommendedName>
</protein>
<dbReference type="OrthoDB" id="6158253at2759"/>
<evidence type="ECO:0000313" key="3">
    <source>
        <dbReference type="Proteomes" id="UP000237271"/>
    </source>
</evidence>
<keyword evidence="1" id="KW-0812">Transmembrane</keyword>
<feature type="transmembrane region" description="Helical" evidence="1">
    <location>
        <begin position="31"/>
        <end position="51"/>
    </location>
</feature>
<evidence type="ECO:0008006" key="4">
    <source>
        <dbReference type="Google" id="ProtNLM"/>
    </source>
</evidence>
<feature type="non-terminal residue" evidence="2">
    <location>
        <position position="142"/>
    </location>
</feature>
<accession>A0A2P4YP48</accession>
<proteinExistence type="predicted"/>
<keyword evidence="1" id="KW-1133">Transmembrane helix</keyword>
<evidence type="ECO:0000313" key="2">
    <source>
        <dbReference type="EMBL" id="POM79582.1"/>
    </source>
</evidence>
<organism evidence="2 3">
    <name type="scientific">Phytophthora palmivora</name>
    <dbReference type="NCBI Taxonomy" id="4796"/>
    <lineage>
        <taxon>Eukaryota</taxon>
        <taxon>Sar</taxon>
        <taxon>Stramenopiles</taxon>
        <taxon>Oomycota</taxon>
        <taxon>Peronosporomycetes</taxon>
        <taxon>Peronosporales</taxon>
        <taxon>Peronosporaceae</taxon>
        <taxon>Phytophthora</taxon>
    </lineage>
</organism>
<keyword evidence="3" id="KW-1185">Reference proteome</keyword>
<reference evidence="2 3" key="1">
    <citation type="journal article" date="2017" name="Genome Biol. Evol.">
        <title>Phytophthora megakarya and P. palmivora, closely related causal agents of cacao black pod rot, underwent increases in genome sizes and gene numbers by different mechanisms.</title>
        <authorList>
            <person name="Ali S.S."/>
            <person name="Shao J."/>
            <person name="Lary D.J."/>
            <person name="Kronmiller B."/>
            <person name="Shen D."/>
            <person name="Strem M.D."/>
            <person name="Amoako-Attah I."/>
            <person name="Akrofi A.Y."/>
            <person name="Begoude B.A."/>
            <person name="Ten Hoopen G.M."/>
            <person name="Coulibaly K."/>
            <person name="Kebe B.I."/>
            <person name="Melnick R.L."/>
            <person name="Guiltinan M.J."/>
            <person name="Tyler B.M."/>
            <person name="Meinhardt L.W."/>
            <person name="Bailey B.A."/>
        </authorList>
    </citation>
    <scope>NUCLEOTIDE SEQUENCE [LARGE SCALE GENOMIC DNA]</scope>
    <source>
        <strain evidence="3">sbr112.9</strain>
    </source>
</reference>
<dbReference type="AlphaFoldDB" id="A0A2P4YP48"/>
<dbReference type="Proteomes" id="UP000237271">
    <property type="component" value="Unassembled WGS sequence"/>
</dbReference>
<keyword evidence="1" id="KW-0472">Membrane</keyword>
<name>A0A2P4YP48_9STRA</name>
<sequence length="142" mass="15787">MVPSRSKYNPMRHVEAVAILPVSFLRRHVPVLGGALVVLMTLHGILLRLFLELLRAIFARVTYSRDPVLTFRSMEVYCGNHAQGGLDDDGPADDSSGPAATLRNMNEVLPPKQDGVFYAVVTDRFYTSIQISLQLLARNVYS</sequence>